<evidence type="ECO:0000256" key="5">
    <source>
        <dbReference type="RuleBase" id="RU000716"/>
    </source>
</evidence>
<dbReference type="EMBL" id="VYSA01000003">
    <property type="protein sequence ID" value="KAA9106276.1"/>
    <property type="molecule type" value="Genomic_DNA"/>
</dbReference>
<evidence type="ECO:0000259" key="9">
    <source>
        <dbReference type="Pfam" id="PF20239"/>
    </source>
</evidence>
<dbReference type="InterPro" id="IPR013249">
    <property type="entry name" value="RNA_pol_sigma70_r4_t2"/>
</dbReference>
<dbReference type="InterPro" id="IPR014284">
    <property type="entry name" value="RNA_pol_sigma-70_dom"/>
</dbReference>
<keyword evidence="11" id="KW-1185">Reference proteome</keyword>
<dbReference type="InterPro" id="IPR011990">
    <property type="entry name" value="TPR-like_helical_dom_sf"/>
</dbReference>
<dbReference type="Gene3D" id="1.25.40.10">
    <property type="entry name" value="Tetratricopeptide repeat domain"/>
    <property type="match status" value="1"/>
</dbReference>
<dbReference type="GO" id="GO:0006352">
    <property type="term" value="P:DNA-templated transcription initiation"/>
    <property type="evidence" value="ECO:0007669"/>
    <property type="project" value="InterPro"/>
</dbReference>
<evidence type="ECO:0000313" key="11">
    <source>
        <dbReference type="Proteomes" id="UP000325827"/>
    </source>
</evidence>
<name>A0A5J5IXW9_9MICO</name>
<feature type="region of interest" description="Disordered" evidence="6">
    <location>
        <begin position="1"/>
        <end position="22"/>
    </location>
</feature>
<dbReference type="GO" id="GO:0016987">
    <property type="term" value="F:sigma factor activity"/>
    <property type="evidence" value="ECO:0007669"/>
    <property type="project" value="UniProtKB-KW"/>
</dbReference>
<evidence type="ECO:0000256" key="1">
    <source>
        <dbReference type="ARBA" id="ARBA00010641"/>
    </source>
</evidence>
<dbReference type="Gene3D" id="1.10.10.10">
    <property type="entry name" value="Winged helix-like DNA-binding domain superfamily/Winged helix DNA-binding domain"/>
    <property type="match status" value="1"/>
</dbReference>
<dbReference type="Pfam" id="PF08281">
    <property type="entry name" value="Sigma70_r4_2"/>
    <property type="match status" value="1"/>
</dbReference>
<dbReference type="SUPFAM" id="SSF88659">
    <property type="entry name" value="Sigma3 and sigma4 domains of RNA polymerase sigma factors"/>
    <property type="match status" value="1"/>
</dbReference>
<dbReference type="Proteomes" id="UP000325827">
    <property type="component" value="Unassembled WGS sequence"/>
</dbReference>
<feature type="compositionally biased region" description="Basic and acidic residues" evidence="6">
    <location>
        <begin position="1"/>
        <end position="13"/>
    </location>
</feature>
<comment type="caution">
    <text evidence="10">The sequence shown here is derived from an EMBL/GenBank/DDBJ whole genome shotgun (WGS) entry which is preliminary data.</text>
</comment>
<organism evidence="10 11">
    <name type="scientific">Microbacterium rhizomatis</name>
    <dbReference type="NCBI Taxonomy" id="1631477"/>
    <lineage>
        <taxon>Bacteria</taxon>
        <taxon>Bacillati</taxon>
        <taxon>Actinomycetota</taxon>
        <taxon>Actinomycetes</taxon>
        <taxon>Micrococcales</taxon>
        <taxon>Microbacteriaceae</taxon>
        <taxon>Microbacterium</taxon>
    </lineage>
</organism>
<evidence type="ECO:0000256" key="6">
    <source>
        <dbReference type="SAM" id="MobiDB-lite"/>
    </source>
</evidence>
<feature type="domain" description="DUF6596" evidence="9">
    <location>
        <begin position="200"/>
        <end position="300"/>
    </location>
</feature>
<evidence type="ECO:0000256" key="2">
    <source>
        <dbReference type="ARBA" id="ARBA00023015"/>
    </source>
</evidence>
<dbReference type="PANTHER" id="PTHR47756:SF2">
    <property type="entry name" value="BLL6612 PROTEIN"/>
    <property type="match status" value="1"/>
</dbReference>
<dbReference type="GO" id="GO:0003677">
    <property type="term" value="F:DNA binding"/>
    <property type="evidence" value="ECO:0007669"/>
    <property type="project" value="UniProtKB-KW"/>
</dbReference>
<feature type="domain" description="RNA polymerase sigma factor 70 region 4 type 2" evidence="8">
    <location>
        <begin position="132"/>
        <end position="182"/>
    </location>
</feature>
<accession>A0A5J5IXW9</accession>
<evidence type="ECO:0000259" key="7">
    <source>
        <dbReference type="Pfam" id="PF04542"/>
    </source>
</evidence>
<dbReference type="InterPro" id="IPR000838">
    <property type="entry name" value="RNA_pol_sigma70_ECF_CS"/>
</dbReference>
<evidence type="ECO:0000256" key="3">
    <source>
        <dbReference type="ARBA" id="ARBA00023082"/>
    </source>
</evidence>
<evidence type="ECO:0000259" key="8">
    <source>
        <dbReference type="Pfam" id="PF08281"/>
    </source>
</evidence>
<dbReference type="InterPro" id="IPR046531">
    <property type="entry name" value="DUF6596"/>
</dbReference>
<evidence type="ECO:0000313" key="10">
    <source>
        <dbReference type="EMBL" id="KAA9106276.1"/>
    </source>
</evidence>
<dbReference type="GO" id="GO:0006950">
    <property type="term" value="P:response to stress"/>
    <property type="evidence" value="ECO:0007669"/>
    <property type="project" value="UniProtKB-ARBA"/>
</dbReference>
<dbReference type="OrthoDB" id="9780299at2"/>
<dbReference type="RefSeq" id="WP_150449617.1">
    <property type="nucleotide sequence ID" value="NZ_VYSA01000003.1"/>
</dbReference>
<comment type="similarity">
    <text evidence="1 5">Belongs to the sigma-70 factor family. ECF subfamily.</text>
</comment>
<dbReference type="SUPFAM" id="SSF88946">
    <property type="entry name" value="Sigma2 domain of RNA polymerase sigma factors"/>
    <property type="match status" value="1"/>
</dbReference>
<keyword evidence="3 5" id="KW-0731">Sigma factor</keyword>
<dbReference type="PANTHER" id="PTHR47756">
    <property type="entry name" value="BLL6612 PROTEIN-RELATED"/>
    <property type="match status" value="1"/>
</dbReference>
<dbReference type="InterPro" id="IPR013325">
    <property type="entry name" value="RNA_pol_sigma_r2"/>
</dbReference>
<dbReference type="Pfam" id="PF20239">
    <property type="entry name" value="DUF6596"/>
    <property type="match status" value="1"/>
</dbReference>
<dbReference type="InterPro" id="IPR007627">
    <property type="entry name" value="RNA_pol_sigma70_r2"/>
</dbReference>
<dbReference type="Pfam" id="PF04542">
    <property type="entry name" value="Sigma70_r2"/>
    <property type="match status" value="1"/>
</dbReference>
<dbReference type="InterPro" id="IPR013324">
    <property type="entry name" value="RNA_pol_sigma_r3/r4-like"/>
</dbReference>
<dbReference type="PROSITE" id="PS01063">
    <property type="entry name" value="SIGMA70_ECF"/>
    <property type="match status" value="1"/>
</dbReference>
<dbReference type="Gene3D" id="1.10.1740.10">
    <property type="match status" value="1"/>
</dbReference>
<dbReference type="InterPro" id="IPR036388">
    <property type="entry name" value="WH-like_DNA-bd_sf"/>
</dbReference>
<gene>
    <name evidence="10" type="ORF">F6B43_13995</name>
</gene>
<keyword evidence="4 5" id="KW-0804">Transcription</keyword>
<protein>
    <recommendedName>
        <fullName evidence="5">RNA polymerase sigma factor</fullName>
    </recommendedName>
</protein>
<keyword evidence="5" id="KW-0238">DNA-binding</keyword>
<keyword evidence="2 5" id="KW-0805">Transcription regulation</keyword>
<dbReference type="NCBIfam" id="TIGR02937">
    <property type="entry name" value="sigma70-ECF"/>
    <property type="match status" value="1"/>
</dbReference>
<feature type="domain" description="RNA polymerase sigma-70 region 2" evidence="7">
    <location>
        <begin position="30"/>
        <end position="93"/>
    </location>
</feature>
<reference evidence="11" key="1">
    <citation type="submission" date="2019-09" db="EMBL/GenBank/DDBJ databases">
        <title>Mumia zhuanghuii sp. nov. isolated from the intestinal contents of plateau pika (Ochotona curzoniae) in the Qinghai-Tibet plateau of China.</title>
        <authorList>
            <person name="Tian Z."/>
        </authorList>
    </citation>
    <scope>NUCLEOTIDE SEQUENCE [LARGE SCALE GENOMIC DNA]</scope>
    <source>
        <strain evidence="11">JCM 30598</strain>
    </source>
</reference>
<proteinExistence type="inferred from homology"/>
<dbReference type="AlphaFoldDB" id="A0A5J5IXW9"/>
<evidence type="ECO:0000256" key="4">
    <source>
        <dbReference type="ARBA" id="ARBA00023163"/>
    </source>
</evidence>
<sequence length="436" mass="47232">MSEDTASGHRTADGGRGSGQRAVEAVWRAESARIVAALTRHTGDFAWAEDLAQEALVEALANWPGSGIPDNPGAWLLTVAKRRAIDGWRRRERMSRREPLLAHDVMLAEQEDPVEALGDPDRIDDDVLRLVFIACHPILPAQARLAVTLRTVAGLTTEQIARVLLMTVPAVQQRIVRAKRTLSSAHIPFEVPDRSERPERLASVLQVIYLLFTEGYAAAGGDHPIRPDVAREAVRLARQLAPLMPAEPEVQALIALMEFQSSRFAARVDAEGLPLTLAEQDRRRWDRSAIGRGRAALARVAAADRGLGYYGLQASIAQCHAVAPTVDDTDWPRIVALYDGLLSLAPSPVVRLNRAVAVAMADGPDAALVLVRELESDLGDFRPLHAVRGELLERSGDADAAAAAFDRAAALPGNAAETIVLRRRSAALRPHPAVVE</sequence>